<protein>
    <submittedName>
        <fullName evidence="2">Uncharacterized protein</fullName>
    </submittedName>
</protein>
<evidence type="ECO:0000313" key="3">
    <source>
        <dbReference type="Proteomes" id="UP001589647"/>
    </source>
</evidence>
<feature type="region of interest" description="Disordered" evidence="1">
    <location>
        <begin position="55"/>
        <end position="94"/>
    </location>
</feature>
<organism evidence="2 3">
    <name type="scientific">Nonomuraea spiralis</name>
    <dbReference type="NCBI Taxonomy" id="46182"/>
    <lineage>
        <taxon>Bacteria</taxon>
        <taxon>Bacillati</taxon>
        <taxon>Actinomycetota</taxon>
        <taxon>Actinomycetes</taxon>
        <taxon>Streptosporangiales</taxon>
        <taxon>Streptosporangiaceae</taxon>
        <taxon>Nonomuraea</taxon>
    </lineage>
</organism>
<keyword evidence="3" id="KW-1185">Reference proteome</keyword>
<dbReference type="EMBL" id="JBHMEI010000109">
    <property type="protein sequence ID" value="MFB9209957.1"/>
    <property type="molecule type" value="Genomic_DNA"/>
</dbReference>
<feature type="compositionally biased region" description="Low complexity" evidence="1">
    <location>
        <begin position="84"/>
        <end position="94"/>
    </location>
</feature>
<dbReference type="RefSeq" id="WP_379478715.1">
    <property type="nucleotide sequence ID" value="NZ_JBHMEI010000109.1"/>
</dbReference>
<evidence type="ECO:0000313" key="2">
    <source>
        <dbReference type="EMBL" id="MFB9209957.1"/>
    </source>
</evidence>
<dbReference type="Proteomes" id="UP001589647">
    <property type="component" value="Unassembled WGS sequence"/>
</dbReference>
<name>A0ABV5IZF7_9ACTN</name>
<evidence type="ECO:0000256" key="1">
    <source>
        <dbReference type="SAM" id="MobiDB-lite"/>
    </source>
</evidence>
<gene>
    <name evidence="2" type="ORF">ACFFV7_52845</name>
</gene>
<reference evidence="2 3" key="1">
    <citation type="submission" date="2024-09" db="EMBL/GenBank/DDBJ databases">
        <authorList>
            <person name="Sun Q."/>
            <person name="Mori K."/>
        </authorList>
    </citation>
    <scope>NUCLEOTIDE SEQUENCE [LARGE SCALE GENOMIC DNA]</scope>
    <source>
        <strain evidence="2 3">CCM 3426</strain>
    </source>
</reference>
<sequence>MVGELLLLSDMILTALRYTSHQLTHGDHPNDREDPFAEPSWWPLADLMAPADAAAFRSNDPSRRGHPARGGRNGLDGGDDDRLQGGVAARQWSARRASAEKPAISLYRCEISASSSTLITSVGRHVRRLDTDIAVPARA</sequence>
<accession>A0ABV5IZF7</accession>
<comment type="caution">
    <text evidence="2">The sequence shown here is derived from an EMBL/GenBank/DDBJ whole genome shotgun (WGS) entry which is preliminary data.</text>
</comment>
<proteinExistence type="predicted"/>